<proteinExistence type="predicted"/>
<name>A0A4Y7T3C4_COPMI</name>
<dbReference type="Proteomes" id="UP000298030">
    <property type="component" value="Unassembled WGS sequence"/>
</dbReference>
<evidence type="ECO:0000313" key="2">
    <source>
        <dbReference type="EMBL" id="TEB28511.1"/>
    </source>
</evidence>
<feature type="region of interest" description="Disordered" evidence="1">
    <location>
        <begin position="76"/>
        <end position="100"/>
    </location>
</feature>
<sequence>MMAKLKAALVDSLLSTHFHESPTTRIIDECAKVVRATPSAPLDHVSKRDSSIPEAGGTLAPLLAVRLGVCRALRPRLETRGQPQPSDMPAPRFIEYNPDL</sequence>
<comment type="caution">
    <text evidence="2">The sequence shown here is derived from an EMBL/GenBank/DDBJ whole genome shotgun (WGS) entry which is preliminary data.</text>
</comment>
<organism evidence="2 3">
    <name type="scientific">Coprinellus micaceus</name>
    <name type="common">Glistening ink-cap mushroom</name>
    <name type="synonym">Coprinus micaceus</name>
    <dbReference type="NCBI Taxonomy" id="71717"/>
    <lineage>
        <taxon>Eukaryota</taxon>
        <taxon>Fungi</taxon>
        <taxon>Dikarya</taxon>
        <taxon>Basidiomycota</taxon>
        <taxon>Agaricomycotina</taxon>
        <taxon>Agaricomycetes</taxon>
        <taxon>Agaricomycetidae</taxon>
        <taxon>Agaricales</taxon>
        <taxon>Agaricineae</taxon>
        <taxon>Psathyrellaceae</taxon>
        <taxon>Coprinellus</taxon>
    </lineage>
</organism>
<evidence type="ECO:0000256" key="1">
    <source>
        <dbReference type="SAM" id="MobiDB-lite"/>
    </source>
</evidence>
<accession>A0A4Y7T3C4</accession>
<protein>
    <submittedName>
        <fullName evidence="2">Uncharacterized protein</fullName>
    </submittedName>
</protein>
<keyword evidence="3" id="KW-1185">Reference proteome</keyword>
<evidence type="ECO:0000313" key="3">
    <source>
        <dbReference type="Proteomes" id="UP000298030"/>
    </source>
</evidence>
<reference evidence="2 3" key="1">
    <citation type="journal article" date="2019" name="Nat. Ecol. Evol.">
        <title>Megaphylogeny resolves global patterns of mushroom evolution.</title>
        <authorList>
            <person name="Varga T."/>
            <person name="Krizsan K."/>
            <person name="Foldi C."/>
            <person name="Dima B."/>
            <person name="Sanchez-Garcia M."/>
            <person name="Sanchez-Ramirez S."/>
            <person name="Szollosi G.J."/>
            <person name="Szarkandi J.G."/>
            <person name="Papp V."/>
            <person name="Albert L."/>
            <person name="Andreopoulos W."/>
            <person name="Angelini C."/>
            <person name="Antonin V."/>
            <person name="Barry K.W."/>
            <person name="Bougher N.L."/>
            <person name="Buchanan P."/>
            <person name="Buyck B."/>
            <person name="Bense V."/>
            <person name="Catcheside P."/>
            <person name="Chovatia M."/>
            <person name="Cooper J."/>
            <person name="Damon W."/>
            <person name="Desjardin D."/>
            <person name="Finy P."/>
            <person name="Geml J."/>
            <person name="Haridas S."/>
            <person name="Hughes K."/>
            <person name="Justo A."/>
            <person name="Karasinski D."/>
            <person name="Kautmanova I."/>
            <person name="Kiss B."/>
            <person name="Kocsube S."/>
            <person name="Kotiranta H."/>
            <person name="LaButti K.M."/>
            <person name="Lechner B.E."/>
            <person name="Liimatainen K."/>
            <person name="Lipzen A."/>
            <person name="Lukacs Z."/>
            <person name="Mihaltcheva S."/>
            <person name="Morgado L.N."/>
            <person name="Niskanen T."/>
            <person name="Noordeloos M.E."/>
            <person name="Ohm R.A."/>
            <person name="Ortiz-Santana B."/>
            <person name="Ovrebo C."/>
            <person name="Racz N."/>
            <person name="Riley R."/>
            <person name="Savchenko A."/>
            <person name="Shiryaev A."/>
            <person name="Soop K."/>
            <person name="Spirin V."/>
            <person name="Szebenyi C."/>
            <person name="Tomsovsky M."/>
            <person name="Tulloss R.E."/>
            <person name="Uehling J."/>
            <person name="Grigoriev I.V."/>
            <person name="Vagvolgyi C."/>
            <person name="Papp T."/>
            <person name="Martin F.M."/>
            <person name="Miettinen O."/>
            <person name="Hibbett D.S."/>
            <person name="Nagy L.G."/>
        </authorList>
    </citation>
    <scope>NUCLEOTIDE SEQUENCE [LARGE SCALE GENOMIC DNA]</scope>
    <source>
        <strain evidence="2 3">FP101781</strain>
    </source>
</reference>
<gene>
    <name evidence="2" type="ORF">FA13DRAFT_1735652</name>
</gene>
<dbReference type="AlphaFoldDB" id="A0A4Y7T3C4"/>
<dbReference type="EMBL" id="QPFP01000032">
    <property type="protein sequence ID" value="TEB28511.1"/>
    <property type="molecule type" value="Genomic_DNA"/>
</dbReference>